<dbReference type="SUPFAM" id="SSF47370">
    <property type="entry name" value="Bromodomain"/>
    <property type="match status" value="1"/>
</dbReference>
<feature type="compositionally biased region" description="Basic residues" evidence="3">
    <location>
        <begin position="1"/>
        <end position="12"/>
    </location>
</feature>
<dbReference type="InterPro" id="IPR036427">
    <property type="entry name" value="Bromodomain-like_sf"/>
</dbReference>
<feature type="compositionally biased region" description="Low complexity" evidence="3">
    <location>
        <begin position="557"/>
        <end position="567"/>
    </location>
</feature>
<dbReference type="Proteomes" id="UP000195402">
    <property type="component" value="Unassembled WGS sequence"/>
</dbReference>
<feature type="domain" description="Bromo" evidence="4">
    <location>
        <begin position="201"/>
        <end position="271"/>
    </location>
</feature>
<reference evidence="5 6" key="1">
    <citation type="journal article" date="2017" name="Mol. Plant">
        <title>The Genome of Medicinal Plant Macleaya cordata Provides New Insights into Benzylisoquinoline Alkaloids Metabolism.</title>
        <authorList>
            <person name="Liu X."/>
            <person name="Liu Y."/>
            <person name="Huang P."/>
            <person name="Ma Y."/>
            <person name="Qing Z."/>
            <person name="Tang Q."/>
            <person name="Cao H."/>
            <person name="Cheng P."/>
            <person name="Zheng Y."/>
            <person name="Yuan Z."/>
            <person name="Zhou Y."/>
            <person name="Liu J."/>
            <person name="Tang Z."/>
            <person name="Zhuo Y."/>
            <person name="Zhang Y."/>
            <person name="Yu L."/>
            <person name="Huang J."/>
            <person name="Yang P."/>
            <person name="Peng Q."/>
            <person name="Zhang J."/>
            <person name="Jiang W."/>
            <person name="Zhang Z."/>
            <person name="Lin K."/>
            <person name="Ro D.K."/>
            <person name="Chen X."/>
            <person name="Xiong X."/>
            <person name="Shang Y."/>
            <person name="Huang S."/>
            <person name="Zeng J."/>
        </authorList>
    </citation>
    <scope>NUCLEOTIDE SEQUENCE [LARGE SCALE GENOMIC DNA]</scope>
    <source>
        <strain evidence="6">cv. BLH2017</strain>
        <tissue evidence="5">Root</tissue>
    </source>
</reference>
<dbReference type="InParanoid" id="A0A200PR06"/>
<dbReference type="PANTHER" id="PTHR22881">
    <property type="entry name" value="BROMODOMAIN CONTAINING PROTEIN"/>
    <property type="match status" value="1"/>
</dbReference>
<feature type="region of interest" description="Disordered" evidence="3">
    <location>
        <begin position="288"/>
        <end position="328"/>
    </location>
</feature>
<feature type="compositionally biased region" description="Polar residues" evidence="3">
    <location>
        <begin position="115"/>
        <end position="130"/>
    </location>
</feature>
<evidence type="ECO:0000256" key="1">
    <source>
        <dbReference type="ARBA" id="ARBA00023117"/>
    </source>
</evidence>
<dbReference type="PANTHER" id="PTHR22881:SF27">
    <property type="entry name" value="BROMODOMAIN CONTAINING 7_9"/>
    <property type="match status" value="1"/>
</dbReference>
<dbReference type="AlphaFoldDB" id="A0A200PR06"/>
<comment type="caution">
    <text evidence="5">The sequence shown here is derived from an EMBL/GenBank/DDBJ whole genome shotgun (WGS) entry which is preliminary data.</text>
</comment>
<keyword evidence="6" id="KW-1185">Reference proteome</keyword>
<feature type="region of interest" description="Disordered" evidence="3">
    <location>
        <begin position="1"/>
        <end position="101"/>
    </location>
</feature>
<evidence type="ECO:0000313" key="6">
    <source>
        <dbReference type="Proteomes" id="UP000195402"/>
    </source>
</evidence>
<dbReference type="FunCoup" id="A0A200PR06">
    <property type="interactions" value="1698"/>
</dbReference>
<feature type="compositionally biased region" description="Polar residues" evidence="3">
    <location>
        <begin position="717"/>
        <end position="726"/>
    </location>
</feature>
<gene>
    <name evidence="5" type="ORF">BVC80_9085g32</name>
</gene>
<feature type="region of interest" description="Disordered" evidence="3">
    <location>
        <begin position="115"/>
        <end position="184"/>
    </location>
</feature>
<feature type="compositionally biased region" description="Polar residues" evidence="3">
    <location>
        <begin position="583"/>
        <end position="599"/>
    </location>
</feature>
<dbReference type="STRING" id="56857.A0A200PR06"/>
<feature type="compositionally biased region" description="Low complexity" evidence="3">
    <location>
        <begin position="685"/>
        <end position="697"/>
    </location>
</feature>
<dbReference type="Gene3D" id="1.20.920.10">
    <property type="entry name" value="Bromodomain-like"/>
    <property type="match status" value="1"/>
</dbReference>
<dbReference type="CDD" id="cd04369">
    <property type="entry name" value="Bromodomain"/>
    <property type="match status" value="1"/>
</dbReference>
<feature type="compositionally biased region" description="Basic residues" evidence="3">
    <location>
        <begin position="301"/>
        <end position="315"/>
    </location>
</feature>
<feature type="compositionally biased region" description="Acidic residues" evidence="3">
    <location>
        <begin position="78"/>
        <end position="94"/>
    </location>
</feature>
<feature type="compositionally biased region" description="Basic and acidic residues" evidence="3">
    <location>
        <begin position="154"/>
        <end position="165"/>
    </location>
</feature>
<feature type="compositionally biased region" description="Low complexity" evidence="3">
    <location>
        <begin position="26"/>
        <end position="37"/>
    </location>
</feature>
<organism evidence="5 6">
    <name type="scientific">Macleaya cordata</name>
    <name type="common">Five-seeded plume-poppy</name>
    <name type="synonym">Bocconia cordata</name>
    <dbReference type="NCBI Taxonomy" id="56857"/>
    <lineage>
        <taxon>Eukaryota</taxon>
        <taxon>Viridiplantae</taxon>
        <taxon>Streptophyta</taxon>
        <taxon>Embryophyta</taxon>
        <taxon>Tracheophyta</taxon>
        <taxon>Spermatophyta</taxon>
        <taxon>Magnoliopsida</taxon>
        <taxon>Ranunculales</taxon>
        <taxon>Papaveraceae</taxon>
        <taxon>Papaveroideae</taxon>
        <taxon>Macleaya</taxon>
    </lineage>
</organism>
<dbReference type="OMA" id="NSSAMCA"/>
<dbReference type="InterPro" id="IPR018359">
    <property type="entry name" value="Bromodomain_CS"/>
</dbReference>
<feature type="region of interest" description="Disordered" evidence="3">
    <location>
        <begin position="717"/>
        <end position="762"/>
    </location>
</feature>
<feature type="compositionally biased region" description="Polar residues" evidence="3">
    <location>
        <begin position="663"/>
        <end position="674"/>
    </location>
</feature>
<dbReference type="EMBL" id="MVGT01004289">
    <property type="protein sequence ID" value="OVA00623.1"/>
    <property type="molecule type" value="Genomic_DNA"/>
</dbReference>
<dbReference type="PROSITE" id="PS00633">
    <property type="entry name" value="BROMODOMAIN_1"/>
    <property type="match status" value="1"/>
</dbReference>
<evidence type="ECO:0000259" key="4">
    <source>
        <dbReference type="PROSITE" id="PS50014"/>
    </source>
</evidence>
<accession>A0A200PR06</accession>
<dbReference type="InterPro" id="IPR001487">
    <property type="entry name" value="Bromodomain"/>
</dbReference>
<dbReference type="Pfam" id="PF00439">
    <property type="entry name" value="Bromodomain"/>
    <property type="match status" value="1"/>
</dbReference>
<sequence length="762" mass="84495">MGKVVEKKKKGRPSLLDLQKRRLQQEQEQQQQQQLQKRNSKPNPNFRNSIIPNSNRRPTRRNPNHNEISEAPERIDAVEDNGDEDEDDDDDDEENGKRKEKKLKFVLRLPSQNEFQSPSYLNSGSYLSDSNLEDGNGENPLKKRKINAVGDGSAHVDAEKDEKHNPTSKATYNHLGTHLESGPTTPLPDKKLLFFILDRLQKKDTYSVFSEPVDPEELPDYHEIIQNPMDFGTVRKKLDAGAYANLEQFERDVFLICSNAMEYNAPDTIYFRQARSIQELAKKNFENLRQDSEGNEAQPRIVRRGRPPKNLKKPLGRPPLERAGSEFSSDAALATGGDNAMWSNSYNLRKGPVSVSTDAPGRTYHGARYSEASWSAEHKSERNDEFPGLTFKGMSMKLGKKQFVLDENRRNTYKHFHQSNGGCEPSVFTTFDGEKKQLMAVGLHAEYGYARSLARFAANLGPVAWEIASKKILRTLPAGMSFGPGWVGEKEAPPVQMPLLMSSPPQPLQPQKPVSFPRISSSATTAQMVELKGDKLVEKQEPLDKLASDVHLNRSFPSTAPSSSTFANKAAEPTTERQITARGPNSESGYGLMNSSSSAIMPPPFQIHQSPVVLNPALNGITGGFGFNLAAQMTKLVRPAWQTGNFSSDASVHSRMLDAVSGSNNVVHSVPTNRYDSEEQKPTGNTSTMNSSKSLSNSRHDAQANSGGIIQQLQPNWRGSSLQQKPDSVPPDLNVRFQLPGSPTPSSSVRVDSPQPDLALQL</sequence>
<proteinExistence type="predicted"/>
<name>A0A200PR06_MACCD</name>
<dbReference type="PRINTS" id="PR00503">
    <property type="entry name" value="BROMODOMAIN"/>
</dbReference>
<feature type="compositionally biased region" description="Polar residues" evidence="3">
    <location>
        <begin position="41"/>
        <end position="51"/>
    </location>
</feature>
<evidence type="ECO:0000256" key="3">
    <source>
        <dbReference type="SAM" id="MobiDB-lite"/>
    </source>
</evidence>
<dbReference type="SMART" id="SM00297">
    <property type="entry name" value="BROMO"/>
    <property type="match status" value="1"/>
</dbReference>
<feature type="region of interest" description="Disordered" evidence="3">
    <location>
        <begin position="557"/>
        <end position="603"/>
    </location>
</feature>
<feature type="region of interest" description="Disordered" evidence="3">
    <location>
        <begin position="663"/>
        <end position="704"/>
    </location>
</feature>
<dbReference type="PROSITE" id="PS50014">
    <property type="entry name" value="BROMODOMAIN_2"/>
    <property type="match status" value="1"/>
</dbReference>
<feature type="compositionally biased region" description="Basic and acidic residues" evidence="3">
    <location>
        <begin position="67"/>
        <end position="77"/>
    </location>
</feature>
<protein>
    <submittedName>
        <fullName evidence="5">Bromodomain</fullName>
    </submittedName>
</protein>
<dbReference type="OrthoDB" id="21449at2759"/>
<keyword evidence="1 2" id="KW-0103">Bromodomain</keyword>
<evidence type="ECO:0000313" key="5">
    <source>
        <dbReference type="EMBL" id="OVA00623.1"/>
    </source>
</evidence>
<dbReference type="InterPro" id="IPR051831">
    <property type="entry name" value="Bromodomain_contain_prot"/>
</dbReference>
<evidence type="ECO:0000256" key="2">
    <source>
        <dbReference type="PROSITE-ProRule" id="PRU00035"/>
    </source>
</evidence>